<evidence type="ECO:0000313" key="9">
    <source>
        <dbReference type="Proteomes" id="UP001597519"/>
    </source>
</evidence>
<dbReference type="EMBL" id="JBHUOQ010000001">
    <property type="protein sequence ID" value="MFD2830113.1"/>
    <property type="molecule type" value="Genomic_DNA"/>
</dbReference>
<evidence type="ECO:0000256" key="4">
    <source>
        <dbReference type="ARBA" id="ARBA00022989"/>
    </source>
</evidence>
<evidence type="ECO:0000256" key="5">
    <source>
        <dbReference type="ARBA" id="ARBA00023136"/>
    </source>
</evidence>
<comment type="subcellular location">
    <subcellularLocation>
        <location evidence="1 6">Cell membrane</location>
        <topology evidence="1 6">Multi-pass membrane protein</topology>
    </subcellularLocation>
</comment>
<feature type="transmembrane region" description="Helical" evidence="6">
    <location>
        <begin position="170"/>
        <end position="189"/>
    </location>
</feature>
<keyword evidence="5 6" id="KW-0472">Membrane</keyword>
<keyword evidence="4 6" id="KW-1133">Transmembrane helix</keyword>
<evidence type="ECO:0000259" key="7">
    <source>
        <dbReference type="Pfam" id="PF09335"/>
    </source>
</evidence>
<proteinExistence type="inferred from homology"/>
<dbReference type="PANTHER" id="PTHR12677">
    <property type="entry name" value="GOLGI APPARATUS MEMBRANE PROTEIN TVP38-RELATED"/>
    <property type="match status" value="1"/>
</dbReference>
<reference evidence="9" key="1">
    <citation type="journal article" date="2019" name="Int. J. Syst. Evol. Microbiol.">
        <title>The Global Catalogue of Microorganisms (GCM) 10K type strain sequencing project: providing services to taxonomists for standard genome sequencing and annotation.</title>
        <authorList>
            <consortium name="The Broad Institute Genomics Platform"/>
            <consortium name="The Broad Institute Genome Sequencing Center for Infectious Disease"/>
            <person name="Wu L."/>
            <person name="Ma J."/>
        </authorList>
    </citation>
    <scope>NUCLEOTIDE SEQUENCE [LARGE SCALE GENOMIC DNA]</scope>
    <source>
        <strain evidence="9">KCTC 33575</strain>
    </source>
</reference>
<evidence type="ECO:0000256" key="1">
    <source>
        <dbReference type="ARBA" id="ARBA00004651"/>
    </source>
</evidence>
<feature type="domain" description="VTT" evidence="7">
    <location>
        <begin position="45"/>
        <end position="160"/>
    </location>
</feature>
<keyword evidence="9" id="KW-1185">Reference proteome</keyword>
<protein>
    <recommendedName>
        <fullName evidence="6">TVP38/TMEM64 family membrane protein</fullName>
    </recommendedName>
</protein>
<dbReference type="PANTHER" id="PTHR12677:SF55">
    <property type="entry name" value="UNDECAPRENYL PHOSPHATE TRANSPORTER SAOUHSC_00901-RELATED"/>
    <property type="match status" value="1"/>
</dbReference>
<feature type="transmembrane region" description="Helical" evidence="6">
    <location>
        <begin position="109"/>
        <end position="132"/>
    </location>
</feature>
<name>A0ABW5WY22_9STAP</name>
<dbReference type="Pfam" id="PF09335">
    <property type="entry name" value="VTT_dom"/>
    <property type="match status" value="1"/>
</dbReference>
<dbReference type="InterPro" id="IPR032816">
    <property type="entry name" value="VTT_dom"/>
</dbReference>
<comment type="similarity">
    <text evidence="6">Belongs to the TVP38/TMEM64 family.</text>
</comment>
<dbReference type="InterPro" id="IPR015414">
    <property type="entry name" value="TMEM64"/>
</dbReference>
<evidence type="ECO:0000313" key="8">
    <source>
        <dbReference type="EMBL" id="MFD2830113.1"/>
    </source>
</evidence>
<organism evidence="8 9">
    <name type="scientific">Corticicoccus populi</name>
    <dbReference type="NCBI Taxonomy" id="1812821"/>
    <lineage>
        <taxon>Bacteria</taxon>
        <taxon>Bacillati</taxon>
        <taxon>Bacillota</taxon>
        <taxon>Bacilli</taxon>
        <taxon>Bacillales</taxon>
        <taxon>Staphylococcaceae</taxon>
        <taxon>Corticicoccus</taxon>
    </lineage>
</organism>
<comment type="caution">
    <text evidence="8">The sequence shown here is derived from an EMBL/GenBank/DDBJ whole genome shotgun (WGS) entry which is preliminary data.</text>
</comment>
<feature type="transmembrane region" description="Helical" evidence="6">
    <location>
        <begin position="139"/>
        <end position="158"/>
    </location>
</feature>
<keyword evidence="2 6" id="KW-1003">Cell membrane</keyword>
<evidence type="ECO:0000256" key="3">
    <source>
        <dbReference type="ARBA" id="ARBA00022692"/>
    </source>
</evidence>
<evidence type="ECO:0000256" key="6">
    <source>
        <dbReference type="RuleBase" id="RU366058"/>
    </source>
</evidence>
<dbReference type="Proteomes" id="UP001597519">
    <property type="component" value="Unassembled WGS sequence"/>
</dbReference>
<feature type="transmembrane region" description="Helical" evidence="6">
    <location>
        <begin position="57"/>
        <end position="83"/>
    </location>
</feature>
<accession>A0ABW5WY22</accession>
<sequence length="199" mass="22844">MERLIELLTTREGLEYLFEQFGDLGIITGLLLVVLEAFLPILPLFAIVVININSFGIIVGFLISYGGTVLGSYLVFLVIRYFFRARAQRYIMKHEKLQRLLKFIDERGFSLMFIFLALPFTPTAVVNVVAALSNIKKKAYLLILIAAKLIMILSMSFVGHDVTSFFESPVRLIISLVFLVLLYLFSKWYQSYINRKIKN</sequence>
<evidence type="ECO:0000256" key="2">
    <source>
        <dbReference type="ARBA" id="ARBA00022475"/>
    </source>
</evidence>
<keyword evidence="3 6" id="KW-0812">Transmembrane</keyword>
<dbReference type="RefSeq" id="WP_377772730.1">
    <property type="nucleotide sequence ID" value="NZ_JBHUOQ010000001.1"/>
</dbReference>
<feature type="transmembrane region" description="Helical" evidence="6">
    <location>
        <begin position="24"/>
        <end position="50"/>
    </location>
</feature>
<gene>
    <name evidence="8" type="ORF">ACFSX4_06480</name>
</gene>